<dbReference type="InterPro" id="IPR013785">
    <property type="entry name" value="Aldolase_TIM"/>
</dbReference>
<dbReference type="CDD" id="cd01335">
    <property type="entry name" value="Radical_SAM"/>
    <property type="match status" value="1"/>
</dbReference>
<dbReference type="GO" id="GO:0016491">
    <property type="term" value="F:oxidoreductase activity"/>
    <property type="evidence" value="ECO:0007669"/>
    <property type="project" value="InterPro"/>
</dbReference>
<protein>
    <recommendedName>
        <fullName evidence="5">Radical SAM core domain-containing protein</fullName>
    </recommendedName>
</protein>
<keyword evidence="7" id="KW-1185">Reference proteome</keyword>
<name>A0A919Q9S5_9ACTN</name>
<evidence type="ECO:0000259" key="5">
    <source>
        <dbReference type="PROSITE" id="PS51918"/>
    </source>
</evidence>
<dbReference type="PROSITE" id="PS51918">
    <property type="entry name" value="RADICAL_SAM"/>
    <property type="match status" value="1"/>
</dbReference>
<feature type="domain" description="Radical SAM core" evidence="5">
    <location>
        <begin position="1"/>
        <end position="191"/>
    </location>
</feature>
<dbReference type="InterPro" id="IPR007197">
    <property type="entry name" value="rSAM"/>
</dbReference>
<dbReference type="InterPro" id="IPR026337">
    <property type="entry name" value="AKG_HExxH"/>
</dbReference>
<dbReference type="Gene3D" id="3.20.20.70">
    <property type="entry name" value="Aldolase class I"/>
    <property type="match status" value="1"/>
</dbReference>
<gene>
    <name evidence="6" type="ORF">Aph01nite_21240</name>
</gene>
<dbReference type="NCBIfam" id="TIGR04267">
    <property type="entry name" value="mod_HExxH"/>
    <property type="match status" value="1"/>
</dbReference>
<evidence type="ECO:0000256" key="3">
    <source>
        <dbReference type="ARBA" id="ARBA00023004"/>
    </source>
</evidence>
<dbReference type="EMBL" id="BOOA01000013">
    <property type="protein sequence ID" value="GIH23814.1"/>
    <property type="molecule type" value="Genomic_DNA"/>
</dbReference>
<dbReference type="PANTHER" id="PTHR43273">
    <property type="entry name" value="ANAEROBIC SULFATASE-MATURATING ENZYME HOMOLOG ASLB-RELATED"/>
    <property type="match status" value="1"/>
</dbReference>
<dbReference type="Pfam" id="PF04055">
    <property type="entry name" value="Radical_SAM"/>
    <property type="match status" value="1"/>
</dbReference>
<keyword evidence="2" id="KW-0479">Metal-binding</keyword>
<keyword evidence="1" id="KW-0949">S-adenosyl-L-methionine</keyword>
<reference evidence="6" key="1">
    <citation type="submission" date="2021-01" db="EMBL/GenBank/DDBJ databases">
        <title>Whole genome shotgun sequence of Acrocarpospora phusangensis NBRC 108782.</title>
        <authorList>
            <person name="Komaki H."/>
            <person name="Tamura T."/>
        </authorList>
    </citation>
    <scope>NUCLEOTIDE SEQUENCE</scope>
    <source>
        <strain evidence="6">NBRC 108782</strain>
    </source>
</reference>
<keyword evidence="4" id="KW-0411">Iron-sulfur</keyword>
<dbReference type="Proteomes" id="UP000640052">
    <property type="component" value="Unassembled WGS sequence"/>
</dbReference>
<comment type="caution">
    <text evidence="6">The sequence shown here is derived from an EMBL/GenBank/DDBJ whole genome shotgun (WGS) entry which is preliminary data.</text>
</comment>
<accession>A0A919Q9S5</accession>
<dbReference type="AlphaFoldDB" id="A0A919Q9S5"/>
<evidence type="ECO:0000256" key="4">
    <source>
        <dbReference type="ARBA" id="ARBA00023014"/>
    </source>
</evidence>
<dbReference type="GO" id="GO:0051536">
    <property type="term" value="F:iron-sulfur cluster binding"/>
    <property type="evidence" value="ECO:0007669"/>
    <property type="project" value="UniProtKB-KW"/>
</dbReference>
<evidence type="ECO:0000256" key="2">
    <source>
        <dbReference type="ARBA" id="ARBA00022723"/>
    </source>
</evidence>
<proteinExistence type="predicted"/>
<sequence>MSVETAALAAERIAEHVEEHDVKNIHVVLHGGEPLLAGHDLLADIIRVLRERLDGICHLDLRIHTNGVTLDSRFCDLFAKNQIKVGISLDGDRIANDRHRLYANGRSSYDQVIKAIALLRARPEIYAGLLCTIDVANDPIAVYEALVALQPPRVDFLLPHATWDEPPPRPSATAYADWLITIFDRWQADGRPVPVRLFESVINTVQGRGSLSEAIGLEPTTLVVIETDGGYEQVDSLKVAFDGAPATGFDLAGHSLNEVAGHPGVRARQRGLDGLSATCRACPVVRSCGGGLYPHRFRDGSFDNPSVFCADLLALISHIRDNTAMINPANNHGMPAATYDALASGFGDGGDIETLARSQSSLQRMIVASLPDRPPAAWDLLVALDRDHRATLLTVLAHPYVRVWAATRAHAGPGYLANIAAAAAYRAGLSVRVPVAVTGGSVHLPTVGTFDEVPGDTATLVVEAGSAWIDGPATALIGTRRLRSGDFSVLLEDRDPNRDCHQWPAAATLGKADADAWQECFDPAWRLIESDYPAYAEGLRAGLSTIMPLAPAPAGKDVSSTARHAFGAVAAALPADPATLALLLIHEFQHVKLGALLDLFDLYDESDTTLYHAPWRQDPRPLEGLLQGTYAHIAVSDFWRVRRDRVTGPEQVRAREQYTLWRGHTEGAIETLSASGRLTVFGDRAVARMRRTVQGWES</sequence>
<dbReference type="InterPro" id="IPR058240">
    <property type="entry name" value="rSAM_sf"/>
</dbReference>
<dbReference type="SUPFAM" id="SSF102114">
    <property type="entry name" value="Radical SAM enzymes"/>
    <property type="match status" value="1"/>
</dbReference>
<dbReference type="GO" id="GO:0046872">
    <property type="term" value="F:metal ion binding"/>
    <property type="evidence" value="ECO:0007669"/>
    <property type="project" value="UniProtKB-KW"/>
</dbReference>
<dbReference type="PANTHER" id="PTHR43273:SF8">
    <property type="entry name" value="RADICAL SAM DOMAIN PROTEIN"/>
    <property type="match status" value="1"/>
</dbReference>
<dbReference type="NCBIfam" id="TIGR04269">
    <property type="entry name" value="SAM_SPASM_FxsB"/>
    <property type="match status" value="1"/>
</dbReference>
<evidence type="ECO:0000313" key="7">
    <source>
        <dbReference type="Proteomes" id="UP000640052"/>
    </source>
</evidence>
<evidence type="ECO:0000256" key="1">
    <source>
        <dbReference type="ARBA" id="ARBA00022691"/>
    </source>
</evidence>
<dbReference type="InterPro" id="IPR023867">
    <property type="entry name" value="Sulphatase_maturase_rSAM"/>
</dbReference>
<evidence type="ECO:0000313" key="6">
    <source>
        <dbReference type="EMBL" id="GIH23814.1"/>
    </source>
</evidence>
<keyword evidence="3" id="KW-0408">Iron</keyword>
<dbReference type="InterPro" id="IPR026335">
    <property type="entry name" value="rSAM_SPASM_FxsB"/>
</dbReference>
<organism evidence="6 7">
    <name type="scientific">Acrocarpospora phusangensis</name>
    <dbReference type="NCBI Taxonomy" id="1070424"/>
    <lineage>
        <taxon>Bacteria</taxon>
        <taxon>Bacillati</taxon>
        <taxon>Actinomycetota</taxon>
        <taxon>Actinomycetes</taxon>
        <taxon>Streptosporangiales</taxon>
        <taxon>Streptosporangiaceae</taxon>
        <taxon>Acrocarpospora</taxon>
    </lineage>
</organism>